<keyword evidence="6" id="KW-1185">Reference proteome</keyword>
<accession>A0AAW1W0K3</accession>
<dbReference type="Proteomes" id="UP001457282">
    <property type="component" value="Unassembled WGS sequence"/>
</dbReference>
<protein>
    <recommendedName>
        <fullName evidence="4">YDG domain-containing protein</fullName>
    </recommendedName>
</protein>
<dbReference type="Pfam" id="PF02182">
    <property type="entry name" value="SAD_SRA"/>
    <property type="match status" value="1"/>
</dbReference>
<dbReference type="EMBL" id="JBEDUW010000007">
    <property type="protein sequence ID" value="KAK9912709.1"/>
    <property type="molecule type" value="Genomic_DNA"/>
</dbReference>
<sequence length="439" mass="50468">MAIVKVRGTLKDGCFTPNLKRKRIDDVGNFPKGCGSFKVQEQRSEHEDRNSSVNHSMVKTFENFPVRKRIDEMHVPLDKRIDEIHAEVMKTAPRETFPSPERVLNDYSIQSKEHLHTSKVATTFSARVGSQGLSRRSLSDHHRPNMAIRGKSNINHQRVSCLEEKDGKKVKKDLDILHDILTKSNKQNWYKEYQHTTIVSGKDSIMFASRIQHSVLQRSQQLSNHQQKLSASPAVVEHERSKVKRALNAYKEILTQSNKQNCWNYIRAAMHLKKQGEWINTTKKIGAIRGVKVGDRFRHRAQLTLVGLHRQFTCGIDYLKRKDGKILATSIVDSGRYTNNMQSSDILIYSGQGGKSLFEKAEPTNQTLKGGNLALSNSKEEGTPIRVIRKLKLSTGWCYVYYGLYTVEKVMKEREIRKWVYKFRLRRNSGQPKLTFDSS</sequence>
<keyword evidence="2 3" id="KW-0539">Nucleus</keyword>
<dbReference type="GO" id="GO:0042054">
    <property type="term" value="F:histone methyltransferase activity"/>
    <property type="evidence" value="ECO:0007669"/>
    <property type="project" value="TreeGrafter"/>
</dbReference>
<evidence type="ECO:0000256" key="1">
    <source>
        <dbReference type="ARBA" id="ARBA00004584"/>
    </source>
</evidence>
<evidence type="ECO:0000313" key="5">
    <source>
        <dbReference type="EMBL" id="KAK9912709.1"/>
    </source>
</evidence>
<dbReference type="InterPro" id="IPR003105">
    <property type="entry name" value="SRA_YDG"/>
</dbReference>
<evidence type="ECO:0000256" key="3">
    <source>
        <dbReference type="PROSITE-ProRule" id="PRU00358"/>
    </source>
</evidence>
<comment type="caution">
    <text evidence="5">The sequence shown here is derived from an EMBL/GenBank/DDBJ whole genome shotgun (WGS) entry which is preliminary data.</text>
</comment>
<dbReference type="GO" id="GO:0003690">
    <property type="term" value="F:double-stranded DNA binding"/>
    <property type="evidence" value="ECO:0007669"/>
    <property type="project" value="TreeGrafter"/>
</dbReference>
<evidence type="ECO:0000313" key="6">
    <source>
        <dbReference type="Proteomes" id="UP001457282"/>
    </source>
</evidence>
<dbReference type="Gene3D" id="2.30.280.10">
    <property type="entry name" value="SRA-YDG"/>
    <property type="match status" value="1"/>
</dbReference>
<dbReference type="InterPro" id="IPR015947">
    <property type="entry name" value="PUA-like_sf"/>
</dbReference>
<evidence type="ECO:0000259" key="4">
    <source>
        <dbReference type="PROSITE" id="PS51015"/>
    </source>
</evidence>
<dbReference type="SUPFAM" id="SSF88697">
    <property type="entry name" value="PUA domain-like"/>
    <property type="match status" value="1"/>
</dbReference>
<name>A0AAW1W0K3_RUBAR</name>
<comment type="subcellular location">
    <subcellularLocation>
        <location evidence="1">Chromosome</location>
        <location evidence="1">Centromere</location>
    </subcellularLocation>
    <subcellularLocation>
        <location evidence="3">Nucleus</location>
    </subcellularLocation>
</comment>
<feature type="domain" description="YDG" evidence="4">
    <location>
        <begin position="286"/>
        <end position="427"/>
    </location>
</feature>
<dbReference type="SMART" id="SM00466">
    <property type="entry name" value="SRA"/>
    <property type="match status" value="1"/>
</dbReference>
<gene>
    <name evidence="5" type="ORF">M0R45_036559</name>
</gene>
<dbReference type="GO" id="GO:0000775">
    <property type="term" value="C:chromosome, centromeric region"/>
    <property type="evidence" value="ECO:0007669"/>
    <property type="project" value="UniProtKB-SubCell"/>
</dbReference>
<dbReference type="PANTHER" id="PTHR45660:SF46">
    <property type="entry name" value="HISTONE-LYSINE N-METHYLTRANSFERASE, H3 LYSINE-9 SPECIFIC SUVH6"/>
    <property type="match status" value="1"/>
</dbReference>
<dbReference type="InterPro" id="IPR036987">
    <property type="entry name" value="SRA-YDG_sf"/>
</dbReference>
<dbReference type="PROSITE" id="PS51015">
    <property type="entry name" value="YDG"/>
    <property type="match status" value="1"/>
</dbReference>
<proteinExistence type="predicted"/>
<evidence type="ECO:0000256" key="2">
    <source>
        <dbReference type="ARBA" id="ARBA00023242"/>
    </source>
</evidence>
<dbReference type="GO" id="GO:0005634">
    <property type="term" value="C:nucleus"/>
    <property type="evidence" value="ECO:0007669"/>
    <property type="project" value="UniProtKB-SubCell"/>
</dbReference>
<dbReference type="PANTHER" id="PTHR45660">
    <property type="entry name" value="HISTONE-LYSINE N-METHYLTRANSFERASE SETMAR"/>
    <property type="match status" value="1"/>
</dbReference>
<dbReference type="InterPro" id="IPR051357">
    <property type="entry name" value="H3K9_HMTase_SUVAR3-9"/>
</dbReference>
<reference evidence="5 6" key="1">
    <citation type="journal article" date="2023" name="G3 (Bethesda)">
        <title>A chromosome-length genome assembly and annotation of blackberry (Rubus argutus, cv. 'Hillquist').</title>
        <authorList>
            <person name="Bruna T."/>
            <person name="Aryal R."/>
            <person name="Dudchenko O."/>
            <person name="Sargent D.J."/>
            <person name="Mead D."/>
            <person name="Buti M."/>
            <person name="Cavallini A."/>
            <person name="Hytonen T."/>
            <person name="Andres J."/>
            <person name="Pham M."/>
            <person name="Weisz D."/>
            <person name="Mascagni F."/>
            <person name="Usai G."/>
            <person name="Natali L."/>
            <person name="Bassil N."/>
            <person name="Fernandez G.E."/>
            <person name="Lomsadze A."/>
            <person name="Armour M."/>
            <person name="Olukolu B."/>
            <person name="Poorten T."/>
            <person name="Britton C."/>
            <person name="Davik J."/>
            <person name="Ashrafi H."/>
            <person name="Aiden E.L."/>
            <person name="Borodovsky M."/>
            <person name="Worthington M."/>
        </authorList>
    </citation>
    <scope>NUCLEOTIDE SEQUENCE [LARGE SCALE GENOMIC DNA]</scope>
    <source>
        <strain evidence="5">PI 553951</strain>
    </source>
</reference>
<dbReference type="AlphaFoldDB" id="A0AAW1W0K3"/>
<organism evidence="5 6">
    <name type="scientific">Rubus argutus</name>
    <name type="common">Southern blackberry</name>
    <dbReference type="NCBI Taxonomy" id="59490"/>
    <lineage>
        <taxon>Eukaryota</taxon>
        <taxon>Viridiplantae</taxon>
        <taxon>Streptophyta</taxon>
        <taxon>Embryophyta</taxon>
        <taxon>Tracheophyta</taxon>
        <taxon>Spermatophyta</taxon>
        <taxon>Magnoliopsida</taxon>
        <taxon>eudicotyledons</taxon>
        <taxon>Gunneridae</taxon>
        <taxon>Pentapetalae</taxon>
        <taxon>rosids</taxon>
        <taxon>fabids</taxon>
        <taxon>Rosales</taxon>
        <taxon>Rosaceae</taxon>
        <taxon>Rosoideae</taxon>
        <taxon>Rosoideae incertae sedis</taxon>
        <taxon>Rubus</taxon>
    </lineage>
</organism>